<name>A0A484F566_9EURY</name>
<dbReference type="RefSeq" id="WP_166627405.1">
    <property type="nucleotide sequence ID" value="NZ_JAHDUW010000003.1"/>
</dbReference>
<accession>A0A484F566</accession>
<gene>
    <name evidence="1" type="ORF">C7391_0910</name>
</gene>
<keyword evidence="2" id="KW-1185">Reference proteome</keyword>
<comment type="caution">
    <text evidence="1">The sequence shown here is derived from an EMBL/GenBank/DDBJ whole genome shotgun (WGS) entry which is preliminary data.</text>
</comment>
<proteinExistence type="predicted"/>
<protein>
    <submittedName>
        <fullName evidence="1">Uncharacterized protein</fullName>
    </submittedName>
</protein>
<dbReference type="Proteomes" id="UP000294855">
    <property type="component" value="Unassembled WGS sequence"/>
</dbReference>
<evidence type="ECO:0000313" key="2">
    <source>
        <dbReference type="Proteomes" id="UP000294855"/>
    </source>
</evidence>
<reference evidence="1 2" key="1">
    <citation type="submission" date="2019-03" db="EMBL/GenBank/DDBJ databases">
        <title>Genomic Encyclopedia of Type Strains, Phase IV (KMG-IV): sequencing the most valuable type-strain genomes for metagenomic binning, comparative biology and taxonomic classification.</title>
        <authorList>
            <person name="Goeker M."/>
        </authorList>
    </citation>
    <scope>NUCLEOTIDE SEQUENCE [LARGE SCALE GENOMIC DNA]</scope>
    <source>
        <strain evidence="1 2">DSM 13328</strain>
    </source>
</reference>
<dbReference type="EMBL" id="SNYS01000008">
    <property type="protein sequence ID" value="TDQ68719.1"/>
    <property type="molecule type" value="Genomic_DNA"/>
</dbReference>
<organism evidence="1 2">
    <name type="scientific">Methanimicrococcus blatticola</name>
    <dbReference type="NCBI Taxonomy" id="91560"/>
    <lineage>
        <taxon>Archaea</taxon>
        <taxon>Methanobacteriati</taxon>
        <taxon>Methanobacteriota</taxon>
        <taxon>Stenosarchaea group</taxon>
        <taxon>Methanomicrobia</taxon>
        <taxon>Methanosarcinales</taxon>
        <taxon>Methanosarcinaceae</taxon>
        <taxon>Methanimicrococcus</taxon>
    </lineage>
</organism>
<sequence>MYSEPFNAMFQIKGYVKLSSEELKELETINELAEKDWEERMKRAKAGLPF</sequence>
<dbReference type="AlphaFoldDB" id="A0A484F566"/>
<evidence type="ECO:0000313" key="1">
    <source>
        <dbReference type="EMBL" id="TDQ68719.1"/>
    </source>
</evidence>